<accession>A0A5A7MFH4</accession>
<dbReference type="SUPFAM" id="SSF75516">
    <property type="entry name" value="Pheromone-binding domain of LuxR-like quorum-sensing transcription factors"/>
    <property type="match status" value="1"/>
</dbReference>
<protein>
    <recommendedName>
        <fullName evidence="4">Transcription factor LuxR-like autoinducer-binding domain-containing protein</fullName>
    </recommendedName>
</protein>
<dbReference type="AlphaFoldDB" id="A0A5A7MFH4"/>
<organism evidence="5 6">
    <name type="scientific">Comamonas testosteroni</name>
    <name type="common">Pseudomonas testosteroni</name>
    <dbReference type="NCBI Taxonomy" id="285"/>
    <lineage>
        <taxon>Bacteria</taxon>
        <taxon>Pseudomonadati</taxon>
        <taxon>Pseudomonadota</taxon>
        <taxon>Betaproteobacteria</taxon>
        <taxon>Burkholderiales</taxon>
        <taxon>Comamonadaceae</taxon>
        <taxon>Comamonas</taxon>
    </lineage>
</organism>
<dbReference type="Pfam" id="PF03472">
    <property type="entry name" value="Autoind_bind"/>
    <property type="match status" value="1"/>
</dbReference>
<comment type="caution">
    <text evidence="5">The sequence shown here is derived from an EMBL/GenBank/DDBJ whole genome shotgun (WGS) entry which is preliminary data.</text>
</comment>
<name>A0A5A7MFH4_COMTE</name>
<sequence length="226" mass="24304">MSTTIAQAAFHGALAIEGARSLATIQDTVRAVGVPLGYDRFVLFSASSARDDAVKRIYWIEGDWFGTGAPVDAETYVRHCPVTRHILETNQPFFWTKTNGAQGERYSVVRAPQGPGIHGLQVPVFGLLGLEGAMSLGGERIDASPQARLGSPTQHSARRAGCLNCPCKRSSAPYPIANVRCSHGRPPAGGRRRLPQPSACPNALWKTTCAASASAWALPRRRRPFA</sequence>
<evidence type="ECO:0000313" key="6">
    <source>
        <dbReference type="Proteomes" id="UP000323105"/>
    </source>
</evidence>
<keyword evidence="3" id="KW-0804">Transcription</keyword>
<evidence type="ECO:0000313" key="5">
    <source>
        <dbReference type="EMBL" id="GEQ76442.1"/>
    </source>
</evidence>
<evidence type="ECO:0000256" key="1">
    <source>
        <dbReference type="ARBA" id="ARBA00023015"/>
    </source>
</evidence>
<dbReference type="EMBL" id="BKBW01000006">
    <property type="protein sequence ID" value="GEQ76442.1"/>
    <property type="molecule type" value="Genomic_DNA"/>
</dbReference>
<gene>
    <name evidence="5" type="ORF">CTTA_3447</name>
</gene>
<evidence type="ECO:0000256" key="3">
    <source>
        <dbReference type="ARBA" id="ARBA00023163"/>
    </source>
</evidence>
<keyword evidence="2" id="KW-0238">DNA-binding</keyword>
<dbReference type="InterPro" id="IPR005143">
    <property type="entry name" value="TF_LuxR_autoind-bd_dom"/>
</dbReference>
<evidence type="ECO:0000259" key="4">
    <source>
        <dbReference type="Pfam" id="PF03472"/>
    </source>
</evidence>
<proteinExistence type="predicted"/>
<keyword evidence="1" id="KW-0805">Transcription regulation</keyword>
<dbReference type="GO" id="GO:0003677">
    <property type="term" value="F:DNA binding"/>
    <property type="evidence" value="ECO:0007669"/>
    <property type="project" value="UniProtKB-KW"/>
</dbReference>
<evidence type="ECO:0000256" key="2">
    <source>
        <dbReference type="ARBA" id="ARBA00023125"/>
    </source>
</evidence>
<dbReference type="Proteomes" id="UP000323105">
    <property type="component" value="Unassembled WGS sequence"/>
</dbReference>
<reference evidence="5 6" key="1">
    <citation type="journal article" date="2019" name="Microbiol. Resour. Announc.">
        <title>Draft Genome Sequence of Comamonas testosteroni TA441, a Bacterium That Has a Cryptic Phenol Degradation Gene Cluster.</title>
        <authorList>
            <person name="Arai H."/>
            <person name="Ishii M."/>
        </authorList>
    </citation>
    <scope>NUCLEOTIDE SEQUENCE [LARGE SCALE GENOMIC DNA]</scope>
    <source>
        <strain evidence="5 6">TA441</strain>
    </source>
</reference>
<dbReference type="Gene3D" id="3.30.450.80">
    <property type="entry name" value="Transcription factor LuxR-like, autoinducer-binding domain"/>
    <property type="match status" value="1"/>
</dbReference>
<feature type="domain" description="Transcription factor LuxR-like autoinducer-binding" evidence="4">
    <location>
        <begin position="72"/>
        <end position="147"/>
    </location>
</feature>
<dbReference type="InterPro" id="IPR036693">
    <property type="entry name" value="TF_LuxR_autoind-bd_dom_sf"/>
</dbReference>